<sequence length="511" mass="57608">MSPKRRGSLAFPVNNLHRYVTLITQQIAISASLIVKHPFTSPPVPTWPLHLTLFVAFIRATADYQEHIVEDISDIRHMIDTFFHYLPKLPMMHIDPYKVSIPAQGRGFPGVLEPLEQSETGHRTLPGTWIADSKVWSKVMKMPIAQSAKASKDPYAAREGEQVIFYTHGGGYFICSTATHREMLWRISRATGRRIFAVDYRLAPEHPYPAALQDASHAFHHLIDPQGVGFDPKNVTAAGDSAGGGLIIALMMYQRDHGLPTASKALLLSPWLDLTMSCDSWESNSMDYLPSPPRHFHKFNPISFYCSGKDKMKTMARHPYISPLWGSLEGLPPMLIQCGEAERLRDECILFTYKAGGCFGNSNKLPFQLKVKRDQQERKRQAKVELDMYPGMVHVFQAIPFLPESSMALQRMLEFMQRKEADVAACEETVGLEVSVEVGEEADDEQEDEEEVAMMKELEDVVIAGKWIEELVGKSMRVEDLPAFLQLREDDARLEDVHIHTSAANTTTTRA</sequence>
<accession>A0A9P6UPQ7</accession>
<dbReference type="InterPro" id="IPR050300">
    <property type="entry name" value="GDXG_lipolytic_enzyme"/>
</dbReference>
<organism evidence="3 4">
    <name type="scientific">Linnemannia gamsii</name>
    <dbReference type="NCBI Taxonomy" id="64522"/>
    <lineage>
        <taxon>Eukaryota</taxon>
        <taxon>Fungi</taxon>
        <taxon>Fungi incertae sedis</taxon>
        <taxon>Mucoromycota</taxon>
        <taxon>Mortierellomycotina</taxon>
        <taxon>Mortierellomycetes</taxon>
        <taxon>Mortierellales</taxon>
        <taxon>Mortierellaceae</taxon>
        <taxon>Linnemannia</taxon>
    </lineage>
</organism>
<dbReference type="Gene3D" id="3.40.50.1820">
    <property type="entry name" value="alpha/beta hydrolase"/>
    <property type="match status" value="1"/>
</dbReference>
<dbReference type="PANTHER" id="PTHR48081:SF26">
    <property type="entry name" value="ALPHA_BETA HYDROLASE FOLD-3 DOMAIN-CONTAINING PROTEIN"/>
    <property type="match status" value="1"/>
</dbReference>
<dbReference type="AlphaFoldDB" id="A0A9P6UPQ7"/>
<evidence type="ECO:0000259" key="2">
    <source>
        <dbReference type="Pfam" id="PF07859"/>
    </source>
</evidence>
<dbReference type="InterPro" id="IPR013094">
    <property type="entry name" value="AB_hydrolase_3"/>
</dbReference>
<comment type="caution">
    <text evidence="3">The sequence shown here is derived from an EMBL/GenBank/DDBJ whole genome shotgun (WGS) entry which is preliminary data.</text>
</comment>
<evidence type="ECO:0000313" key="4">
    <source>
        <dbReference type="Proteomes" id="UP000823405"/>
    </source>
</evidence>
<evidence type="ECO:0000313" key="3">
    <source>
        <dbReference type="EMBL" id="KAG0314374.1"/>
    </source>
</evidence>
<proteinExistence type="predicted"/>
<dbReference type="EMBL" id="JAAAIN010000447">
    <property type="protein sequence ID" value="KAG0314374.1"/>
    <property type="molecule type" value="Genomic_DNA"/>
</dbReference>
<keyword evidence="4" id="KW-1185">Reference proteome</keyword>
<dbReference type="PANTHER" id="PTHR48081">
    <property type="entry name" value="AB HYDROLASE SUPERFAMILY PROTEIN C4A8.06C"/>
    <property type="match status" value="1"/>
</dbReference>
<dbReference type="InterPro" id="IPR029058">
    <property type="entry name" value="AB_hydrolase_fold"/>
</dbReference>
<name>A0A9P6UPQ7_9FUNG</name>
<gene>
    <name evidence="3" type="ORF">BGZ97_009346</name>
</gene>
<feature type="domain" description="Alpha/beta hydrolase fold-3" evidence="2">
    <location>
        <begin position="164"/>
        <end position="348"/>
    </location>
</feature>
<evidence type="ECO:0000256" key="1">
    <source>
        <dbReference type="ARBA" id="ARBA00022801"/>
    </source>
</evidence>
<dbReference type="Pfam" id="PF07859">
    <property type="entry name" value="Abhydrolase_3"/>
    <property type="match status" value="1"/>
</dbReference>
<dbReference type="SUPFAM" id="SSF53474">
    <property type="entry name" value="alpha/beta-Hydrolases"/>
    <property type="match status" value="1"/>
</dbReference>
<keyword evidence="1" id="KW-0378">Hydrolase</keyword>
<protein>
    <recommendedName>
        <fullName evidence="2">Alpha/beta hydrolase fold-3 domain-containing protein</fullName>
    </recommendedName>
</protein>
<dbReference type="Proteomes" id="UP000823405">
    <property type="component" value="Unassembled WGS sequence"/>
</dbReference>
<dbReference type="GO" id="GO:0016787">
    <property type="term" value="F:hydrolase activity"/>
    <property type="evidence" value="ECO:0007669"/>
    <property type="project" value="UniProtKB-KW"/>
</dbReference>
<dbReference type="OrthoDB" id="408631at2759"/>
<reference evidence="3" key="1">
    <citation type="journal article" date="2020" name="Fungal Divers.">
        <title>Resolving the Mortierellaceae phylogeny through synthesis of multi-gene phylogenetics and phylogenomics.</title>
        <authorList>
            <person name="Vandepol N."/>
            <person name="Liber J."/>
            <person name="Desiro A."/>
            <person name="Na H."/>
            <person name="Kennedy M."/>
            <person name="Barry K."/>
            <person name="Grigoriev I.V."/>
            <person name="Miller A.N."/>
            <person name="O'Donnell K."/>
            <person name="Stajich J.E."/>
            <person name="Bonito G."/>
        </authorList>
    </citation>
    <scope>NUCLEOTIDE SEQUENCE</scope>
    <source>
        <strain evidence="3">NVP60</strain>
    </source>
</reference>